<protein>
    <submittedName>
        <fullName evidence="1">Uncharacterized protein</fullName>
    </submittedName>
</protein>
<name>A0A401U984_9BACT</name>
<sequence>MKTATTSIASELVIKRFYKNVVTGFGYEPSRAHFFNYPEQKPLSETEILEYIEAHFAGLPANRIYLGQGYYIEEDFYVEALRGMIKSFEKREEYEVCNRIARLLFKNQGQLKKVA</sequence>
<dbReference type="Proteomes" id="UP000288227">
    <property type="component" value="Unassembled WGS sequence"/>
</dbReference>
<organism evidence="1 2">
    <name type="scientific">Chryseotalea sanaruensis</name>
    <dbReference type="NCBI Taxonomy" id="2482724"/>
    <lineage>
        <taxon>Bacteria</taxon>
        <taxon>Pseudomonadati</taxon>
        <taxon>Bacteroidota</taxon>
        <taxon>Cytophagia</taxon>
        <taxon>Cytophagales</taxon>
        <taxon>Chryseotaleaceae</taxon>
        <taxon>Chryseotalea</taxon>
    </lineage>
</organism>
<dbReference type="AlphaFoldDB" id="A0A401U984"/>
<proteinExistence type="predicted"/>
<dbReference type="RefSeq" id="WP_127122132.1">
    <property type="nucleotide sequence ID" value="NZ_BHXQ01000003.1"/>
</dbReference>
<comment type="caution">
    <text evidence="1">The sequence shown here is derived from an EMBL/GenBank/DDBJ whole genome shotgun (WGS) entry which is preliminary data.</text>
</comment>
<keyword evidence="2" id="KW-1185">Reference proteome</keyword>
<dbReference type="EMBL" id="BHXQ01000003">
    <property type="protein sequence ID" value="GCC51468.1"/>
    <property type="molecule type" value="Genomic_DNA"/>
</dbReference>
<gene>
    <name evidence="1" type="ORF">SanaruYs_16930</name>
</gene>
<evidence type="ECO:0000313" key="1">
    <source>
        <dbReference type="EMBL" id="GCC51468.1"/>
    </source>
</evidence>
<reference evidence="1 2" key="1">
    <citation type="submission" date="2018-11" db="EMBL/GenBank/DDBJ databases">
        <title>Chryseotalea sanarue gen. nov., sp., nov., a member of the family Cytophagaceae, isolated from a brackish lake in Hamamatsu Japan.</title>
        <authorList>
            <person name="Maejima Y."/>
            <person name="Iino T."/>
            <person name="Muraguchi Y."/>
            <person name="Fukuda K."/>
            <person name="Ohkuma M."/>
            <person name="Moriuchi R."/>
            <person name="Dohra H."/>
            <person name="Kimbara K."/>
            <person name="Shintani M."/>
        </authorList>
    </citation>
    <scope>NUCLEOTIDE SEQUENCE [LARGE SCALE GENOMIC DNA]</scope>
    <source>
        <strain evidence="1 2">Ys</strain>
    </source>
</reference>
<evidence type="ECO:0000313" key="2">
    <source>
        <dbReference type="Proteomes" id="UP000288227"/>
    </source>
</evidence>
<accession>A0A401U984</accession>